<dbReference type="Proteomes" id="UP000540568">
    <property type="component" value="Unassembled WGS sequence"/>
</dbReference>
<dbReference type="GO" id="GO:0050661">
    <property type="term" value="F:NADP binding"/>
    <property type="evidence" value="ECO:0007669"/>
    <property type="project" value="InterPro"/>
</dbReference>
<dbReference type="Gene3D" id="3.50.50.60">
    <property type="entry name" value="FAD/NAD(P)-binding domain"/>
    <property type="match status" value="1"/>
</dbReference>
<keyword evidence="3" id="KW-0274">FAD</keyword>
<proteinExistence type="inferred from homology"/>
<evidence type="ECO:0000256" key="3">
    <source>
        <dbReference type="ARBA" id="ARBA00022827"/>
    </source>
</evidence>
<dbReference type="AlphaFoldDB" id="A0A7W3PCC1"/>
<evidence type="ECO:0000256" key="2">
    <source>
        <dbReference type="ARBA" id="ARBA00022630"/>
    </source>
</evidence>
<dbReference type="InterPro" id="IPR000960">
    <property type="entry name" value="Flavin_mOase"/>
</dbReference>
<dbReference type="InterPro" id="IPR020946">
    <property type="entry name" value="Flavin_mOase-like"/>
</dbReference>
<keyword evidence="2" id="KW-0285">Flavoprotein</keyword>
<evidence type="ECO:0000256" key="1">
    <source>
        <dbReference type="ARBA" id="ARBA00010139"/>
    </source>
</evidence>
<comment type="caution">
    <text evidence="5">The sequence shown here is derived from an EMBL/GenBank/DDBJ whole genome shotgun (WGS) entry which is preliminary data.</text>
</comment>
<sequence length="380" mass="39998">MVLTVSVIGAGPAGLAAAATLQARGADVTVLEKSEHVGDAWRHHYDRLHLHTTRGLSKLPGLAIPREYGRWVARDDVVRYLEAYAVHHDLRIEHGVEVTRLDRPAGVRAGGSADRIWEITTTDGARAADAVVVATGYNHSPHVPDWPGRDGFTGEIVHASAYRNPAPYAGRHVLVAGVGNTGAEIAHDLVEGGAASVHLAVRTPPHIVPRNQGPWAAQYTGVLVRHLPARLVDTVGIAVRKASVPDLSDLGLPIPDVGIASRVAQGSVPLQDVGIVAAVLAGTVRVVPAIERFDGAEVVLADGARLTPDVVLAATGYRRALEPVVGHLGVLGDHGKPLATLGRPAAPGLYFTGFTNPISGMLLEMAADARRIARNVTRGR</sequence>
<dbReference type="GO" id="GO:0004499">
    <property type="term" value="F:N,N-dimethylaniline monooxygenase activity"/>
    <property type="evidence" value="ECO:0007669"/>
    <property type="project" value="InterPro"/>
</dbReference>
<evidence type="ECO:0000256" key="4">
    <source>
        <dbReference type="ARBA" id="ARBA00023002"/>
    </source>
</evidence>
<dbReference type="RefSeq" id="WP_182614429.1">
    <property type="nucleotide sequence ID" value="NZ_BAAATF010000002.1"/>
</dbReference>
<keyword evidence="4" id="KW-0560">Oxidoreductase</keyword>
<accession>A0A7W3PCC1</accession>
<dbReference type="PANTHER" id="PTHR43539">
    <property type="entry name" value="FLAVIN-BINDING MONOOXYGENASE-LIKE PROTEIN (AFU_ORTHOLOGUE AFUA_4G09220)"/>
    <property type="match status" value="1"/>
</dbReference>
<dbReference type="PANTHER" id="PTHR43539:SF78">
    <property type="entry name" value="FLAVIN-CONTAINING MONOOXYGENASE"/>
    <property type="match status" value="1"/>
</dbReference>
<dbReference type="SUPFAM" id="SSF51905">
    <property type="entry name" value="FAD/NAD(P)-binding domain"/>
    <property type="match status" value="1"/>
</dbReference>
<comment type="similarity">
    <text evidence="1">Belongs to the FAD-binding monooxygenase family.</text>
</comment>
<dbReference type="GO" id="GO:0005829">
    <property type="term" value="C:cytosol"/>
    <property type="evidence" value="ECO:0007669"/>
    <property type="project" value="TreeGrafter"/>
</dbReference>
<evidence type="ECO:0008006" key="7">
    <source>
        <dbReference type="Google" id="ProtNLM"/>
    </source>
</evidence>
<dbReference type="SUPFAM" id="SSF51735">
    <property type="entry name" value="NAD(P)-binding Rossmann-fold domains"/>
    <property type="match status" value="1"/>
</dbReference>
<dbReference type="InterPro" id="IPR050982">
    <property type="entry name" value="Auxin_biosynth/cation_transpt"/>
</dbReference>
<protein>
    <recommendedName>
        <fullName evidence="7">Cation diffusion facilitator CzcD-associated flavoprotein CzcO</fullName>
    </recommendedName>
</protein>
<name>A0A7W3PCC1_9MICO</name>
<keyword evidence="6" id="KW-1185">Reference proteome</keyword>
<reference evidence="5 6" key="1">
    <citation type="submission" date="2020-07" db="EMBL/GenBank/DDBJ databases">
        <title>Sequencing the genomes of 1000 actinobacteria strains.</title>
        <authorList>
            <person name="Klenk H.-P."/>
        </authorList>
    </citation>
    <scope>NUCLEOTIDE SEQUENCE [LARGE SCALE GENOMIC DNA]</scope>
    <source>
        <strain evidence="5 6">DSM 44121</strain>
    </source>
</reference>
<evidence type="ECO:0000313" key="6">
    <source>
        <dbReference type="Proteomes" id="UP000540568"/>
    </source>
</evidence>
<gene>
    <name evidence="5" type="ORF">FHX71_000687</name>
</gene>
<dbReference type="InterPro" id="IPR036188">
    <property type="entry name" value="FAD/NAD-bd_sf"/>
</dbReference>
<organism evidence="5 6">
    <name type="scientific">Promicromonospora sukumoe</name>
    <dbReference type="NCBI Taxonomy" id="88382"/>
    <lineage>
        <taxon>Bacteria</taxon>
        <taxon>Bacillati</taxon>
        <taxon>Actinomycetota</taxon>
        <taxon>Actinomycetes</taxon>
        <taxon>Micrococcales</taxon>
        <taxon>Promicromonosporaceae</taxon>
        <taxon>Promicromonospora</taxon>
    </lineage>
</organism>
<evidence type="ECO:0000313" key="5">
    <source>
        <dbReference type="EMBL" id="MBA8806745.1"/>
    </source>
</evidence>
<dbReference type="Pfam" id="PF00743">
    <property type="entry name" value="FMO-like"/>
    <property type="match status" value="1"/>
</dbReference>
<dbReference type="PIRSF" id="PIRSF000332">
    <property type="entry name" value="FMO"/>
    <property type="match status" value="1"/>
</dbReference>
<dbReference type="GO" id="GO:0050660">
    <property type="term" value="F:flavin adenine dinucleotide binding"/>
    <property type="evidence" value="ECO:0007669"/>
    <property type="project" value="InterPro"/>
</dbReference>
<dbReference type="InterPro" id="IPR036291">
    <property type="entry name" value="NAD(P)-bd_dom_sf"/>
</dbReference>
<dbReference type="PRINTS" id="PR00370">
    <property type="entry name" value="FMOXYGENASE"/>
</dbReference>
<dbReference type="EMBL" id="JACGWV010000001">
    <property type="protein sequence ID" value="MBA8806745.1"/>
    <property type="molecule type" value="Genomic_DNA"/>
</dbReference>